<reference evidence="1 2" key="1">
    <citation type="journal article" date="2024" name="BMC Genomics">
        <title>De novo assembly and annotation of Popillia japonica's genome with initial clues to its potential as an invasive pest.</title>
        <authorList>
            <person name="Cucini C."/>
            <person name="Boschi S."/>
            <person name="Funari R."/>
            <person name="Cardaioli E."/>
            <person name="Iannotti N."/>
            <person name="Marturano G."/>
            <person name="Paoli F."/>
            <person name="Bruttini M."/>
            <person name="Carapelli A."/>
            <person name="Frati F."/>
            <person name="Nardi F."/>
        </authorList>
    </citation>
    <scope>NUCLEOTIDE SEQUENCE [LARGE SCALE GENOMIC DNA]</scope>
    <source>
        <strain evidence="1">DMR45628</strain>
    </source>
</reference>
<organism evidence="1 2">
    <name type="scientific">Popillia japonica</name>
    <name type="common">Japanese beetle</name>
    <dbReference type="NCBI Taxonomy" id="7064"/>
    <lineage>
        <taxon>Eukaryota</taxon>
        <taxon>Metazoa</taxon>
        <taxon>Ecdysozoa</taxon>
        <taxon>Arthropoda</taxon>
        <taxon>Hexapoda</taxon>
        <taxon>Insecta</taxon>
        <taxon>Pterygota</taxon>
        <taxon>Neoptera</taxon>
        <taxon>Endopterygota</taxon>
        <taxon>Coleoptera</taxon>
        <taxon>Polyphaga</taxon>
        <taxon>Scarabaeiformia</taxon>
        <taxon>Scarabaeidae</taxon>
        <taxon>Rutelinae</taxon>
        <taxon>Popillia</taxon>
    </lineage>
</organism>
<gene>
    <name evidence="1" type="ORF">QE152_g37092</name>
</gene>
<dbReference type="EMBL" id="JASPKY010000697">
    <property type="protein sequence ID" value="KAK9686569.1"/>
    <property type="molecule type" value="Genomic_DNA"/>
</dbReference>
<comment type="caution">
    <text evidence="1">The sequence shown here is derived from an EMBL/GenBank/DDBJ whole genome shotgun (WGS) entry which is preliminary data.</text>
</comment>
<proteinExistence type="predicted"/>
<accession>A0AAW1IB15</accession>
<evidence type="ECO:0000313" key="1">
    <source>
        <dbReference type="EMBL" id="KAK9686569.1"/>
    </source>
</evidence>
<dbReference type="AlphaFoldDB" id="A0AAW1IB15"/>
<keyword evidence="2" id="KW-1185">Reference proteome</keyword>
<evidence type="ECO:0008006" key="3">
    <source>
        <dbReference type="Google" id="ProtNLM"/>
    </source>
</evidence>
<sequence length="124" mass="14078">MANTICAVVAEKTICRWFARFKAGDFDLEDQEHPGRSSVTDENLIKPRTILLHRILSQPNTANMQIGLVVLMSVDTCIGQLRQQSITRFRACKWEVADDWSLSIRPHHILTVRILPPLRVGEDG</sequence>
<dbReference type="Proteomes" id="UP001458880">
    <property type="component" value="Unassembled WGS sequence"/>
</dbReference>
<name>A0AAW1IB15_POPJA</name>
<protein>
    <recommendedName>
        <fullName evidence="3">Mos1 transposase HTH domain-containing protein</fullName>
    </recommendedName>
</protein>
<evidence type="ECO:0000313" key="2">
    <source>
        <dbReference type="Proteomes" id="UP001458880"/>
    </source>
</evidence>